<dbReference type="SMART" id="SM00091">
    <property type="entry name" value="PAS"/>
    <property type="match status" value="1"/>
</dbReference>
<organism evidence="7 8">
    <name type="scientific">Desulfofustis limnaeus</name>
    <dbReference type="NCBI Taxonomy" id="2740163"/>
    <lineage>
        <taxon>Bacteria</taxon>
        <taxon>Pseudomonadati</taxon>
        <taxon>Thermodesulfobacteriota</taxon>
        <taxon>Desulfobulbia</taxon>
        <taxon>Desulfobulbales</taxon>
        <taxon>Desulfocapsaceae</taxon>
        <taxon>Desulfofustis</taxon>
    </lineage>
</organism>
<comment type="caution">
    <text evidence="3">Lacks conserved residue(s) required for the propagation of feature annotation.</text>
</comment>
<name>A0ABN6M2K7_9BACT</name>
<proteinExistence type="predicted"/>
<dbReference type="RefSeq" id="WP_284154147.1">
    <property type="nucleotide sequence ID" value="NZ_AP025516.1"/>
</dbReference>
<dbReference type="InterPro" id="IPR003594">
    <property type="entry name" value="HATPase_dom"/>
</dbReference>
<dbReference type="Gene3D" id="3.30.450.20">
    <property type="entry name" value="PAS domain"/>
    <property type="match status" value="1"/>
</dbReference>
<evidence type="ECO:0000313" key="8">
    <source>
        <dbReference type="Proteomes" id="UP000830055"/>
    </source>
</evidence>
<feature type="modified residue" description="4-aspartylphosphate" evidence="3">
    <location>
        <position position="55"/>
    </location>
</feature>
<dbReference type="PROSITE" id="PS50109">
    <property type="entry name" value="HIS_KIN"/>
    <property type="match status" value="1"/>
</dbReference>
<dbReference type="CDD" id="cd00075">
    <property type="entry name" value="HATPase"/>
    <property type="match status" value="1"/>
</dbReference>
<evidence type="ECO:0000256" key="3">
    <source>
        <dbReference type="PROSITE-ProRule" id="PRU00169"/>
    </source>
</evidence>
<evidence type="ECO:0000259" key="4">
    <source>
        <dbReference type="PROSITE" id="PS50109"/>
    </source>
</evidence>
<dbReference type="PROSITE" id="PS50112">
    <property type="entry name" value="PAS"/>
    <property type="match status" value="1"/>
</dbReference>
<feature type="domain" description="PAS" evidence="6">
    <location>
        <begin position="159"/>
        <end position="203"/>
    </location>
</feature>
<sequence length="663" mass="71501">MTSLPKALVVDNNPVLLKAIATLVEREGCSVRAVENGLQALEILKTVAIDIIFTDLVMPLVGGDQLCRIIRQTPALQHIFIVIISALPAAEAERLMAATPCDISIAKGSLADMRSSIRQALEQFRHRSGESAWGPRTHESLPGDLQPHGQSIAGEILAEKIHREEIVACLSEGVIELNAQGTVVEVNRAALHILGLGIAEVVGVDVDQLGWGEHAAAVAQWVQRELREKGMAGLTIGDDRPISRGGKVLTMTLLAVTGASYFGICIVRDITRQHRAEQYQQKMDQALRLVKKMDALSGMAGGVAHDFNNLLAVMCGALDVALFAVDDGDPQLAKEKVVQAKLSAQSAVELVRRISQSSSYGIIDRERTGVGPFLRSAVTTYPGEMPVSVSYSVADQTDMVLLDRQQMTTAIHNLLQNSVEAGGSEILVRIEPCRIEQPLVSSGHYVPVGNYVQVDVIDDGSGIEPRHITEIFDPYFSTKERGVAKGMGLGLAVVYSTLRNHGGYVVVTSEWGHWTRVSLYLPVARLSDGPVSEPATLAGMNVLLVEQDDQAGTVATAMLEYLGVTVFPVETTERAHALCHRLVEQGERLVGALINLESDEDPKAIALCQQVRAEHPEAVIIATGGSPLGPVMTDSRRYGFSNALPKPYGLDDLRSLLASVKRS</sequence>
<dbReference type="InterPro" id="IPR004358">
    <property type="entry name" value="Sig_transdc_His_kin-like_C"/>
</dbReference>
<dbReference type="InterPro" id="IPR036097">
    <property type="entry name" value="HisK_dim/P_sf"/>
</dbReference>
<feature type="domain" description="Histidine kinase" evidence="4">
    <location>
        <begin position="302"/>
        <end position="525"/>
    </location>
</feature>
<dbReference type="SUPFAM" id="SSF55874">
    <property type="entry name" value="ATPase domain of HSP90 chaperone/DNA topoisomerase II/histidine kinase"/>
    <property type="match status" value="1"/>
</dbReference>
<dbReference type="Pfam" id="PF02518">
    <property type="entry name" value="HATPase_c"/>
    <property type="match status" value="1"/>
</dbReference>
<dbReference type="CDD" id="cd17546">
    <property type="entry name" value="REC_hyHK_CKI1_RcsC-like"/>
    <property type="match status" value="1"/>
</dbReference>
<dbReference type="PROSITE" id="PS50110">
    <property type="entry name" value="RESPONSE_REGULATORY"/>
    <property type="match status" value="2"/>
</dbReference>
<evidence type="ECO:0000256" key="1">
    <source>
        <dbReference type="ARBA" id="ARBA00000085"/>
    </source>
</evidence>
<dbReference type="SMART" id="SM00448">
    <property type="entry name" value="REC"/>
    <property type="match status" value="2"/>
</dbReference>
<dbReference type="Gene3D" id="1.10.287.130">
    <property type="match status" value="1"/>
</dbReference>
<dbReference type="PANTHER" id="PTHR43065:SF42">
    <property type="entry name" value="TWO-COMPONENT SENSOR PPRA"/>
    <property type="match status" value="1"/>
</dbReference>
<dbReference type="Gene3D" id="3.30.565.10">
    <property type="entry name" value="Histidine kinase-like ATPase, C-terminal domain"/>
    <property type="match status" value="1"/>
</dbReference>
<dbReference type="InterPro" id="IPR000014">
    <property type="entry name" value="PAS"/>
</dbReference>
<keyword evidence="8" id="KW-1185">Reference proteome</keyword>
<dbReference type="SUPFAM" id="SSF52172">
    <property type="entry name" value="CheY-like"/>
    <property type="match status" value="2"/>
</dbReference>
<evidence type="ECO:0000259" key="5">
    <source>
        <dbReference type="PROSITE" id="PS50110"/>
    </source>
</evidence>
<dbReference type="EMBL" id="AP025516">
    <property type="protein sequence ID" value="BDD87106.1"/>
    <property type="molecule type" value="Genomic_DNA"/>
</dbReference>
<dbReference type="InterPro" id="IPR005467">
    <property type="entry name" value="His_kinase_dom"/>
</dbReference>
<dbReference type="PRINTS" id="PR00344">
    <property type="entry name" value="BCTRLSENSOR"/>
</dbReference>
<comment type="catalytic activity">
    <reaction evidence="1">
        <text>ATP + protein L-histidine = ADP + protein N-phospho-L-histidine.</text>
        <dbReference type="EC" id="2.7.13.3"/>
    </reaction>
</comment>
<dbReference type="SUPFAM" id="SSF55785">
    <property type="entry name" value="PYP-like sensor domain (PAS domain)"/>
    <property type="match status" value="1"/>
</dbReference>
<dbReference type="CDD" id="cd00130">
    <property type="entry name" value="PAS"/>
    <property type="match status" value="1"/>
</dbReference>
<dbReference type="Proteomes" id="UP000830055">
    <property type="component" value="Chromosome"/>
</dbReference>
<reference evidence="7 8" key="1">
    <citation type="submission" date="2022-01" db="EMBL/GenBank/DDBJ databases">
        <title>Desulfofustis limnae sp. nov., a novel mesophilic sulfate-reducing bacterium isolated from marsh soil.</title>
        <authorList>
            <person name="Watanabe M."/>
            <person name="Takahashi A."/>
            <person name="Kojima H."/>
            <person name="Fukui M."/>
        </authorList>
    </citation>
    <scope>NUCLEOTIDE SEQUENCE [LARGE SCALE GENOMIC DNA]</scope>
    <source>
        <strain evidence="7 8">PPLL</strain>
    </source>
</reference>
<keyword evidence="3" id="KW-0597">Phosphoprotein</keyword>
<dbReference type="InterPro" id="IPR001789">
    <property type="entry name" value="Sig_transdc_resp-reg_receiver"/>
</dbReference>
<dbReference type="NCBIfam" id="TIGR00229">
    <property type="entry name" value="sensory_box"/>
    <property type="match status" value="1"/>
</dbReference>
<dbReference type="EC" id="2.7.13.3" evidence="2"/>
<dbReference type="Pfam" id="PF00072">
    <property type="entry name" value="Response_reg"/>
    <property type="match status" value="1"/>
</dbReference>
<dbReference type="SMART" id="SM00387">
    <property type="entry name" value="HATPase_c"/>
    <property type="match status" value="1"/>
</dbReference>
<dbReference type="InterPro" id="IPR036890">
    <property type="entry name" value="HATPase_C_sf"/>
</dbReference>
<dbReference type="InterPro" id="IPR035965">
    <property type="entry name" value="PAS-like_dom_sf"/>
</dbReference>
<gene>
    <name evidence="7" type="ORF">DPPLL_14710</name>
</gene>
<protein>
    <recommendedName>
        <fullName evidence="2">histidine kinase</fullName>
        <ecNumber evidence="2">2.7.13.3</ecNumber>
    </recommendedName>
</protein>
<evidence type="ECO:0000256" key="2">
    <source>
        <dbReference type="ARBA" id="ARBA00012438"/>
    </source>
</evidence>
<dbReference type="SUPFAM" id="SSF47384">
    <property type="entry name" value="Homodimeric domain of signal transducing histidine kinase"/>
    <property type="match status" value="1"/>
</dbReference>
<dbReference type="InterPro" id="IPR011006">
    <property type="entry name" value="CheY-like_superfamily"/>
</dbReference>
<feature type="domain" description="Response regulatory" evidence="5">
    <location>
        <begin position="6"/>
        <end position="122"/>
    </location>
</feature>
<feature type="domain" description="Response regulatory" evidence="5">
    <location>
        <begin position="541"/>
        <end position="661"/>
    </location>
</feature>
<accession>A0ABN6M2K7</accession>
<evidence type="ECO:0000313" key="7">
    <source>
        <dbReference type="EMBL" id="BDD87106.1"/>
    </source>
</evidence>
<dbReference type="PANTHER" id="PTHR43065">
    <property type="entry name" value="SENSOR HISTIDINE KINASE"/>
    <property type="match status" value="1"/>
</dbReference>
<dbReference type="Gene3D" id="3.40.50.2300">
    <property type="match status" value="2"/>
</dbReference>
<evidence type="ECO:0000259" key="6">
    <source>
        <dbReference type="PROSITE" id="PS50112"/>
    </source>
</evidence>